<comment type="caution">
    <text evidence="1">The sequence shown here is derived from an EMBL/GenBank/DDBJ whole genome shotgun (WGS) entry which is preliminary data.</text>
</comment>
<sequence>MCQTIHLFTQLTIHTVQAGHAVQIQMNLPPELITLIIDNLSNCLNSLKHCSLVCRVWTTYTRRHLLRSISFRLSSSISKHEARTRSQDFILFVTRMTYTPGLIGCVERFTLDVSPTTIDHDFLYQIVNPIVSSLPFRELRFLEVHWNRFMDENGHLTALIARSPLLETLLLDGPLISNEDELEAFLGLRSPNIRTLCLHNVNMTRVFTIREGTSLFLSAFASKLASKLEGSVAVPQLRKLSLCPIGTEIIHKCILNPAMRMYEPTHLRLASNHINHDLLRDFALSFQSITSLTLELGSFNSLGTNNSLFPNLIRLQVMGVKSAHTLISVLSETTTVTRAPRLQRIHLHLRHVHPPTPLPSLDDSVIKSVLDPYLYSLLLPRQQRVTLTIEVSTSYEPRANSWVAKGKPKRVFSRTSSLPNVTIRMKATERWWGKARDDENEARPLL</sequence>
<dbReference type="Proteomes" id="UP000017559">
    <property type="component" value="Unassembled WGS sequence"/>
</dbReference>
<dbReference type="AlphaFoldDB" id="V2X2B2"/>
<accession>V2X2B2</accession>
<dbReference type="EMBL" id="AWSO01000861">
    <property type="protein sequence ID" value="ESK86906.1"/>
    <property type="molecule type" value="Genomic_DNA"/>
</dbReference>
<dbReference type="HOGENOM" id="CLU_611223_0_0_1"/>
<evidence type="ECO:0000313" key="2">
    <source>
        <dbReference type="Proteomes" id="UP000017559"/>
    </source>
</evidence>
<proteinExistence type="predicted"/>
<dbReference type="SUPFAM" id="SSF52047">
    <property type="entry name" value="RNI-like"/>
    <property type="match status" value="1"/>
</dbReference>
<organism evidence="1 2">
    <name type="scientific">Moniliophthora roreri (strain MCA 2997)</name>
    <name type="common">Cocoa frosty pod rot fungus</name>
    <name type="synonym">Crinipellis roreri</name>
    <dbReference type="NCBI Taxonomy" id="1381753"/>
    <lineage>
        <taxon>Eukaryota</taxon>
        <taxon>Fungi</taxon>
        <taxon>Dikarya</taxon>
        <taxon>Basidiomycota</taxon>
        <taxon>Agaricomycotina</taxon>
        <taxon>Agaricomycetes</taxon>
        <taxon>Agaricomycetidae</taxon>
        <taxon>Agaricales</taxon>
        <taxon>Marasmiineae</taxon>
        <taxon>Marasmiaceae</taxon>
        <taxon>Moniliophthora</taxon>
    </lineage>
</organism>
<keyword evidence="2" id="KW-1185">Reference proteome</keyword>
<gene>
    <name evidence="1" type="ORF">Moror_3392</name>
</gene>
<name>V2X2B2_MONRO</name>
<dbReference type="OrthoDB" id="2919154at2759"/>
<dbReference type="KEGG" id="mrr:Moror_3392"/>
<evidence type="ECO:0008006" key="3">
    <source>
        <dbReference type="Google" id="ProtNLM"/>
    </source>
</evidence>
<evidence type="ECO:0000313" key="1">
    <source>
        <dbReference type="EMBL" id="ESK86906.1"/>
    </source>
</evidence>
<protein>
    <recommendedName>
        <fullName evidence="3">F-box domain-containing protein</fullName>
    </recommendedName>
</protein>
<reference evidence="1 2" key="1">
    <citation type="journal article" date="2014" name="BMC Genomics">
        <title>Genome and secretome analysis of the hemibiotrophic fungal pathogen, Moniliophthora roreri, which causes frosty pod rot disease of cacao: mechanisms of the biotrophic and necrotrophic phases.</title>
        <authorList>
            <person name="Meinhardt L.W."/>
            <person name="Costa G.G.L."/>
            <person name="Thomazella D.P.T."/>
            <person name="Teixeira P.J.P.L."/>
            <person name="Carazzolle M.F."/>
            <person name="Schuster S.C."/>
            <person name="Carlson J.E."/>
            <person name="Guiltinan M.J."/>
            <person name="Mieczkowski P."/>
            <person name="Farmer A."/>
            <person name="Ramaraj T."/>
            <person name="Crozier J."/>
            <person name="Davis R.E."/>
            <person name="Shao J."/>
            <person name="Melnick R.L."/>
            <person name="Pereira G.A.G."/>
            <person name="Bailey B.A."/>
        </authorList>
    </citation>
    <scope>NUCLEOTIDE SEQUENCE [LARGE SCALE GENOMIC DNA]</scope>
    <source>
        <strain evidence="1 2">MCA 2997</strain>
    </source>
</reference>